<protein>
    <submittedName>
        <fullName evidence="3">Glycerophosphoryl diester phosphodiesterase</fullName>
    </submittedName>
</protein>
<proteinExistence type="predicted"/>
<comment type="caution">
    <text evidence="3">The sequence shown here is derived from an EMBL/GenBank/DDBJ whole genome shotgun (WGS) entry which is preliminary data.</text>
</comment>
<dbReference type="SUPFAM" id="SSF51695">
    <property type="entry name" value="PLC-like phosphodiesterases"/>
    <property type="match status" value="1"/>
</dbReference>
<feature type="compositionally biased region" description="Polar residues" evidence="1">
    <location>
        <begin position="7"/>
        <end position="27"/>
    </location>
</feature>
<dbReference type="AlphaFoldDB" id="A0AAV0BSV6"/>
<sequence length="326" mass="36908">MSVESFPRSQDSDLTTPSLSEATSSSLDEPLPACWGHRGASAAFPENTLSSFEAAIRDGAEGIESDVHISSDDVICMFHDPSLERTTDGKGMISLLPYKDGIDNVRTLKAPHQKIPTFEETMKLIMNKENQHVVFNIDCKPENDPERLFRLIKQSIEKFEDHENLLSPRLVLGLWHPKFIEPSVRMLPHLRKSYIGCSPSLARKYFWDACDSFSMKFSCLVGSEGSAFRQACKDDSKTLLVWTVNDRQEMIEASKWGVSAILTDRTKDYLELRRDMQDDWESISAETTALFPYSSIHYSSIMTWISSTKAFYNLTKLAGPFQPLTN</sequence>
<reference evidence="3" key="1">
    <citation type="submission" date="2022-06" db="EMBL/GenBank/DDBJ databases">
        <authorList>
            <consortium name="SYNGENTA / RWTH Aachen University"/>
        </authorList>
    </citation>
    <scope>NUCLEOTIDE SEQUENCE</scope>
</reference>
<dbReference type="Gene3D" id="3.20.20.190">
    <property type="entry name" value="Phosphatidylinositol (PI) phosphodiesterase"/>
    <property type="match status" value="1"/>
</dbReference>
<feature type="region of interest" description="Disordered" evidence="1">
    <location>
        <begin position="1"/>
        <end position="31"/>
    </location>
</feature>
<gene>
    <name evidence="3" type="ORF">PPACK8108_LOCUS24248</name>
</gene>
<dbReference type="CDD" id="cd08570">
    <property type="entry name" value="GDPD_YPL206cp_fungi"/>
    <property type="match status" value="1"/>
</dbReference>
<name>A0AAV0BSV6_PHAPC</name>
<organism evidence="3 4">
    <name type="scientific">Phakopsora pachyrhizi</name>
    <name type="common">Asian soybean rust disease fungus</name>
    <dbReference type="NCBI Taxonomy" id="170000"/>
    <lineage>
        <taxon>Eukaryota</taxon>
        <taxon>Fungi</taxon>
        <taxon>Dikarya</taxon>
        <taxon>Basidiomycota</taxon>
        <taxon>Pucciniomycotina</taxon>
        <taxon>Pucciniomycetes</taxon>
        <taxon>Pucciniales</taxon>
        <taxon>Phakopsoraceae</taxon>
        <taxon>Phakopsora</taxon>
    </lineage>
</organism>
<dbReference type="GO" id="GO:0008081">
    <property type="term" value="F:phosphoric diester hydrolase activity"/>
    <property type="evidence" value="ECO:0007669"/>
    <property type="project" value="InterPro"/>
</dbReference>
<dbReference type="InterPro" id="IPR017946">
    <property type="entry name" value="PLC-like_Pdiesterase_TIM-brl"/>
</dbReference>
<dbReference type="PANTHER" id="PTHR43805">
    <property type="entry name" value="GLYCEROPHOSPHORYL DIESTER PHOSPHODIESTERASE"/>
    <property type="match status" value="1"/>
</dbReference>
<dbReference type="InterPro" id="IPR030395">
    <property type="entry name" value="GP_PDE_dom"/>
</dbReference>
<evidence type="ECO:0000313" key="4">
    <source>
        <dbReference type="Proteomes" id="UP001153365"/>
    </source>
</evidence>
<dbReference type="PROSITE" id="PS51704">
    <property type="entry name" value="GP_PDE"/>
    <property type="match status" value="1"/>
</dbReference>
<evidence type="ECO:0000313" key="3">
    <source>
        <dbReference type="EMBL" id="CAH7689221.1"/>
    </source>
</evidence>
<dbReference type="EMBL" id="CALTRL010006049">
    <property type="protein sequence ID" value="CAH7689221.1"/>
    <property type="molecule type" value="Genomic_DNA"/>
</dbReference>
<dbReference type="Proteomes" id="UP001153365">
    <property type="component" value="Unassembled WGS sequence"/>
</dbReference>
<evidence type="ECO:0000256" key="1">
    <source>
        <dbReference type="SAM" id="MobiDB-lite"/>
    </source>
</evidence>
<keyword evidence="4" id="KW-1185">Reference proteome</keyword>
<evidence type="ECO:0000259" key="2">
    <source>
        <dbReference type="PROSITE" id="PS51704"/>
    </source>
</evidence>
<dbReference type="GO" id="GO:0006629">
    <property type="term" value="P:lipid metabolic process"/>
    <property type="evidence" value="ECO:0007669"/>
    <property type="project" value="InterPro"/>
</dbReference>
<accession>A0AAV0BSV6</accession>
<feature type="domain" description="GP-PDE" evidence="2">
    <location>
        <begin position="32"/>
        <end position="273"/>
    </location>
</feature>
<dbReference type="Pfam" id="PF03009">
    <property type="entry name" value="GDPD"/>
    <property type="match status" value="1"/>
</dbReference>
<dbReference type="PANTHER" id="PTHR43805:SF1">
    <property type="entry name" value="GP-PDE DOMAIN-CONTAINING PROTEIN"/>
    <property type="match status" value="1"/>
</dbReference>